<keyword evidence="1" id="KW-0732">Signal</keyword>
<sequence>MKFPQSFSAAVKAVIATLLLLISSVSFAAWQSWPAVGDARLKWGPWVIYDSELRTPTGLYRNDVSDIALVIKYQRNIKKDDLLKATDQQWEHLGIALNKRRQWLAKLDAMWPDVKKGDRLIFVIRGENGFFYQDNLRIGIIEDKEMSLAFINIWLSPDTAYPTIRSRLIGNV</sequence>
<accession>L8JA26</accession>
<dbReference type="Pfam" id="PF16036">
    <property type="entry name" value="Chalcone_3"/>
    <property type="match status" value="1"/>
</dbReference>
<keyword evidence="4" id="KW-1185">Reference proteome</keyword>
<evidence type="ECO:0000256" key="1">
    <source>
        <dbReference type="SAM" id="SignalP"/>
    </source>
</evidence>
<feature type="signal peptide" evidence="1">
    <location>
        <begin position="1"/>
        <end position="28"/>
    </location>
</feature>
<name>L8JA26_9GAMM</name>
<comment type="caution">
    <text evidence="3">The sequence shown here is derived from an EMBL/GenBank/DDBJ whole genome shotgun (WGS) entry which is preliminary data.</text>
</comment>
<feature type="domain" description="Chalcone isomerase" evidence="2">
    <location>
        <begin position="57"/>
        <end position="170"/>
    </location>
</feature>
<dbReference type="AlphaFoldDB" id="L8JA26"/>
<dbReference type="InterPro" id="IPR016087">
    <property type="entry name" value="Chalcone_isomerase"/>
</dbReference>
<dbReference type="PATRIC" id="fig|1056511.3.peg.2297"/>
<evidence type="ECO:0000313" key="3">
    <source>
        <dbReference type="EMBL" id="ELR65720.1"/>
    </source>
</evidence>
<evidence type="ECO:0000259" key="2">
    <source>
        <dbReference type="Pfam" id="PF16036"/>
    </source>
</evidence>
<dbReference type="OrthoDB" id="8527419at2"/>
<proteinExistence type="predicted"/>
<evidence type="ECO:0000313" key="4">
    <source>
        <dbReference type="Proteomes" id="UP000011134"/>
    </source>
</evidence>
<gene>
    <name evidence="3" type="ORF">C942_00805</name>
</gene>
<feature type="chain" id="PRO_5003993069" evidence="1">
    <location>
        <begin position="29"/>
        <end position="172"/>
    </location>
</feature>
<dbReference type="EMBL" id="AMZO01000016">
    <property type="protein sequence ID" value="ELR65720.1"/>
    <property type="molecule type" value="Genomic_DNA"/>
</dbReference>
<dbReference type="Proteomes" id="UP000011134">
    <property type="component" value="Unassembled WGS sequence"/>
</dbReference>
<protein>
    <submittedName>
        <fullName evidence="3">Putative periplasmic protein</fullName>
    </submittedName>
</protein>
<dbReference type="RefSeq" id="WP_007465699.1">
    <property type="nucleotide sequence ID" value="NZ_AMZO01000016.1"/>
</dbReference>
<organism evidence="3 4">
    <name type="scientific">Photobacterium marinum</name>
    <dbReference type="NCBI Taxonomy" id="1056511"/>
    <lineage>
        <taxon>Bacteria</taxon>
        <taxon>Pseudomonadati</taxon>
        <taxon>Pseudomonadota</taxon>
        <taxon>Gammaproteobacteria</taxon>
        <taxon>Vibrionales</taxon>
        <taxon>Vibrionaceae</taxon>
        <taxon>Photobacterium</taxon>
    </lineage>
</organism>
<reference evidence="3 4" key="1">
    <citation type="submission" date="2012-12" db="EMBL/GenBank/DDBJ databases">
        <title>Genome Assembly of Photobacterium sp. AK15.</title>
        <authorList>
            <person name="Khatri I."/>
            <person name="Vaidya B."/>
            <person name="Srinivas T.N.R."/>
            <person name="Subramanian S."/>
            <person name="Pinnaka A."/>
        </authorList>
    </citation>
    <scope>NUCLEOTIDE SEQUENCE [LARGE SCALE GENOMIC DNA]</scope>
    <source>
        <strain evidence="3 4">AK15</strain>
    </source>
</reference>